<gene>
    <name evidence="6" type="ORF">GCM10022262_38640</name>
</gene>
<evidence type="ECO:0000256" key="1">
    <source>
        <dbReference type="ARBA" id="ARBA00007358"/>
    </source>
</evidence>
<dbReference type="SUPFAM" id="SSF56796">
    <property type="entry name" value="Dehydroquinate synthase-like"/>
    <property type="match status" value="1"/>
</dbReference>
<comment type="similarity">
    <text evidence="1">Belongs to the iron-containing alcohol dehydrogenase family.</text>
</comment>
<protein>
    <submittedName>
        <fullName evidence="6">Maleylacetate reductase</fullName>
    </submittedName>
</protein>
<dbReference type="Gene3D" id="1.20.1090.10">
    <property type="entry name" value="Dehydroquinate synthase-like - alpha domain"/>
    <property type="match status" value="1"/>
</dbReference>
<feature type="domain" description="Fe-containing alcohol dehydrogenase-like C-terminal" evidence="5">
    <location>
        <begin position="166"/>
        <end position="356"/>
    </location>
</feature>
<dbReference type="InterPro" id="IPR056798">
    <property type="entry name" value="ADH_Fe_C"/>
</dbReference>
<feature type="domain" description="Alcohol dehydrogenase iron-type/glycerol dehydrogenase GldA" evidence="4">
    <location>
        <begin position="13"/>
        <end position="153"/>
    </location>
</feature>
<dbReference type="InterPro" id="IPR001670">
    <property type="entry name" value="ADH_Fe/GldA"/>
</dbReference>
<accession>A0ABP6UL65</accession>
<sequence>MVLDVFEHVTLGQRVVFGAGRAAEHVAAEVARRGAGRVMVVASPREREIAERVCARIEVGVWFDDVVQHVPVGKAQRARAVAAERGMDLLVSVGGGSTVGLAKAVALTAGIPIVAVPTTYAGSEATNVWGLTEDRTKTTGVDDRVLPATVIYDATLTTSLPVDLSVASGLNGLAHCVDSLWAPRADPINQALALEGARALALALPGIVSDPADLTARERALYGCYLSAVAFASAGSGLHHKICHVLGGTFDLPHAQTHAIVLRYVVALNTPAVPELAGRLAVALGGSADEGQGPAGTAVETLNRLYETLDAPRRLADHGLTEGDLAEAVSRVLEAAPPSNPTPVTRENLTILLRDALEGVTPSPGLQPVR</sequence>
<evidence type="ECO:0000259" key="4">
    <source>
        <dbReference type="Pfam" id="PF00465"/>
    </source>
</evidence>
<evidence type="ECO:0000256" key="2">
    <source>
        <dbReference type="ARBA" id="ARBA00023002"/>
    </source>
</evidence>
<reference evidence="7" key="1">
    <citation type="journal article" date="2019" name="Int. J. Syst. Evol. Microbiol.">
        <title>The Global Catalogue of Microorganisms (GCM) 10K type strain sequencing project: providing services to taxonomists for standard genome sequencing and annotation.</title>
        <authorList>
            <consortium name="The Broad Institute Genomics Platform"/>
            <consortium name="The Broad Institute Genome Sequencing Center for Infectious Disease"/>
            <person name="Wu L."/>
            <person name="Ma J."/>
        </authorList>
    </citation>
    <scope>NUCLEOTIDE SEQUENCE [LARGE SCALE GENOMIC DNA]</scope>
    <source>
        <strain evidence="7">JCM 17459</strain>
    </source>
</reference>
<comment type="caution">
    <text evidence="6">The sequence shown here is derived from an EMBL/GenBank/DDBJ whole genome shotgun (WGS) entry which is preliminary data.</text>
</comment>
<dbReference type="RefSeq" id="WP_425554612.1">
    <property type="nucleotide sequence ID" value="NZ_BAABBA010000030.1"/>
</dbReference>
<dbReference type="InterPro" id="IPR034786">
    <property type="entry name" value="MAR"/>
</dbReference>
<evidence type="ECO:0000313" key="7">
    <source>
        <dbReference type="Proteomes" id="UP001499841"/>
    </source>
</evidence>
<dbReference type="Gene3D" id="3.40.50.1970">
    <property type="match status" value="1"/>
</dbReference>
<dbReference type="PANTHER" id="PTHR11496:SF102">
    <property type="entry name" value="ALCOHOL DEHYDROGENASE 4"/>
    <property type="match status" value="1"/>
</dbReference>
<evidence type="ECO:0000259" key="5">
    <source>
        <dbReference type="Pfam" id="PF25137"/>
    </source>
</evidence>
<keyword evidence="7" id="KW-1185">Reference proteome</keyword>
<dbReference type="Proteomes" id="UP001499841">
    <property type="component" value="Unassembled WGS sequence"/>
</dbReference>
<proteinExistence type="inferred from homology"/>
<dbReference type="InterPro" id="IPR039697">
    <property type="entry name" value="Alcohol_dehydrogenase_Fe"/>
</dbReference>
<dbReference type="Pfam" id="PF00465">
    <property type="entry name" value="Fe-ADH"/>
    <property type="match status" value="1"/>
</dbReference>
<evidence type="ECO:0000313" key="6">
    <source>
        <dbReference type="EMBL" id="GAA3510783.1"/>
    </source>
</evidence>
<dbReference type="EMBL" id="BAABBA010000030">
    <property type="protein sequence ID" value="GAA3510783.1"/>
    <property type="molecule type" value="Genomic_DNA"/>
</dbReference>
<dbReference type="Pfam" id="PF25137">
    <property type="entry name" value="ADH_Fe_C"/>
    <property type="match status" value="1"/>
</dbReference>
<dbReference type="CDD" id="cd08177">
    <property type="entry name" value="MAR"/>
    <property type="match status" value="1"/>
</dbReference>
<keyword evidence="3" id="KW-0520">NAD</keyword>
<dbReference type="PANTHER" id="PTHR11496">
    <property type="entry name" value="ALCOHOL DEHYDROGENASE"/>
    <property type="match status" value="1"/>
</dbReference>
<evidence type="ECO:0000256" key="3">
    <source>
        <dbReference type="ARBA" id="ARBA00023027"/>
    </source>
</evidence>
<organism evidence="6 7">
    <name type="scientific">Georgenia daeguensis</name>
    <dbReference type="NCBI Taxonomy" id="908355"/>
    <lineage>
        <taxon>Bacteria</taxon>
        <taxon>Bacillati</taxon>
        <taxon>Actinomycetota</taxon>
        <taxon>Actinomycetes</taxon>
        <taxon>Micrococcales</taxon>
        <taxon>Bogoriellaceae</taxon>
        <taxon>Georgenia</taxon>
    </lineage>
</organism>
<name>A0ABP6UL65_9MICO</name>
<keyword evidence="2" id="KW-0560">Oxidoreductase</keyword>